<organism evidence="2 3">
    <name type="scientific">Sphingomonas albertensis</name>
    <dbReference type="NCBI Taxonomy" id="2762591"/>
    <lineage>
        <taxon>Bacteria</taxon>
        <taxon>Pseudomonadati</taxon>
        <taxon>Pseudomonadota</taxon>
        <taxon>Alphaproteobacteria</taxon>
        <taxon>Sphingomonadales</taxon>
        <taxon>Sphingomonadaceae</taxon>
        <taxon>Sphingomonas</taxon>
    </lineage>
</organism>
<reference evidence="2 3" key="1">
    <citation type="submission" date="2020-08" db="EMBL/GenBank/DDBJ databases">
        <title>Putative novel bacterial strains isolated from necrotic wheat leaf tissues caused by Xanthomonas translucens.</title>
        <authorList>
            <person name="Tambong J.T."/>
        </authorList>
    </citation>
    <scope>NUCLEOTIDE SEQUENCE [LARGE SCALE GENOMIC DNA]</scope>
    <source>
        <strain evidence="3">DOAB 1063</strain>
    </source>
</reference>
<keyword evidence="3" id="KW-1185">Reference proteome</keyword>
<dbReference type="Proteomes" id="UP000597613">
    <property type="component" value="Unassembled WGS sequence"/>
</dbReference>
<sequence length="87" mass="9135">MTIGIILLALTMAGAPPALQISASSNEPAAQAAKDEPKPICRRYAQVGSNIARRKVCMSKAEWDQVARSSQTLGRSMLPALTAPGAQ</sequence>
<comment type="caution">
    <text evidence="2">The sequence shown here is derived from an EMBL/GenBank/DDBJ whole genome shotgun (WGS) entry which is preliminary data.</text>
</comment>
<feature type="signal peptide" evidence="1">
    <location>
        <begin position="1"/>
        <end position="20"/>
    </location>
</feature>
<evidence type="ECO:0000313" key="2">
    <source>
        <dbReference type="EMBL" id="MBC3942828.1"/>
    </source>
</evidence>
<keyword evidence="1" id="KW-0732">Signal</keyword>
<name>A0ABR7AQX2_9SPHN</name>
<proteinExistence type="predicted"/>
<dbReference type="RefSeq" id="WP_187504484.1">
    <property type="nucleotide sequence ID" value="NZ_CP162536.1"/>
</dbReference>
<accession>A0ABR7AQX2</accession>
<evidence type="ECO:0000313" key="3">
    <source>
        <dbReference type="Proteomes" id="UP000597613"/>
    </source>
</evidence>
<dbReference type="EMBL" id="JACONT010000033">
    <property type="protein sequence ID" value="MBC3942828.1"/>
    <property type="molecule type" value="Genomic_DNA"/>
</dbReference>
<gene>
    <name evidence="2" type="ORF">H8S47_14220</name>
</gene>
<feature type="chain" id="PRO_5045478774" evidence="1">
    <location>
        <begin position="21"/>
        <end position="87"/>
    </location>
</feature>
<protein>
    <submittedName>
        <fullName evidence="2">Uncharacterized protein</fullName>
    </submittedName>
</protein>
<evidence type="ECO:0000256" key="1">
    <source>
        <dbReference type="SAM" id="SignalP"/>
    </source>
</evidence>